<proteinExistence type="predicted"/>
<dbReference type="Gene3D" id="1.10.238.10">
    <property type="entry name" value="EF-hand"/>
    <property type="match status" value="1"/>
</dbReference>
<dbReference type="OrthoDB" id="20872at2759"/>
<reference evidence="2" key="1">
    <citation type="submission" date="2020-06" db="EMBL/GenBank/DDBJ databases">
        <title>Draft genome of Bugula neritina, a colonial animal packing powerful symbionts and potential medicines.</title>
        <authorList>
            <person name="Rayko M."/>
        </authorList>
    </citation>
    <scope>NUCLEOTIDE SEQUENCE [LARGE SCALE GENOMIC DNA]</scope>
    <source>
        <strain evidence="2">Kwan_BN1</strain>
    </source>
</reference>
<dbReference type="Gene3D" id="1.10.533.10">
    <property type="entry name" value="Death Domain, Fas"/>
    <property type="match status" value="1"/>
</dbReference>
<dbReference type="CDD" id="cd01670">
    <property type="entry name" value="Death"/>
    <property type="match status" value="1"/>
</dbReference>
<dbReference type="SUPFAM" id="SSF47986">
    <property type="entry name" value="DEATH domain"/>
    <property type="match status" value="1"/>
</dbReference>
<dbReference type="EMBL" id="VXIV02001831">
    <property type="protein sequence ID" value="KAF6029301.1"/>
    <property type="molecule type" value="Genomic_DNA"/>
</dbReference>
<feature type="domain" description="Death" evidence="1">
    <location>
        <begin position="239"/>
        <end position="296"/>
    </location>
</feature>
<accession>A0A7J7JUG8</accession>
<sequence>MGEIVSKSFHDYPKGFGPDITNTQNKNWITKHAELTNLTVVECQRLWTRFQQLGCDDDGILHMNHIGSAGKFKEDILFRNLLLVMFGESQQLHFHTFLNAISWVTNADVDERSKAVFYFFTAGGSFGKELFAKILRRVYPDKDLDTLDQYTEIVYKSATSDPSSGQSKLTFEDFMSVCNAFSGDQLEATLYFDIIPDEANQNPLPKKKETGTDKDPSHSSLVCEASIAELSAAMKSTRNYQLMFEALGFSQVQILRFEKKYEDNAIRIREMLKSWKQLQEEEATCSELRNALETVKPELAHLVYGLK</sequence>
<organism evidence="2 3">
    <name type="scientific">Bugula neritina</name>
    <name type="common">Brown bryozoan</name>
    <name type="synonym">Sertularia neritina</name>
    <dbReference type="NCBI Taxonomy" id="10212"/>
    <lineage>
        <taxon>Eukaryota</taxon>
        <taxon>Metazoa</taxon>
        <taxon>Spiralia</taxon>
        <taxon>Lophotrochozoa</taxon>
        <taxon>Bryozoa</taxon>
        <taxon>Gymnolaemata</taxon>
        <taxon>Cheilostomatida</taxon>
        <taxon>Flustrina</taxon>
        <taxon>Buguloidea</taxon>
        <taxon>Bugulidae</taxon>
        <taxon>Bugula</taxon>
    </lineage>
</organism>
<dbReference type="Proteomes" id="UP000593567">
    <property type="component" value="Unassembled WGS sequence"/>
</dbReference>
<dbReference type="GO" id="GO:0007165">
    <property type="term" value="P:signal transduction"/>
    <property type="evidence" value="ECO:0007669"/>
    <property type="project" value="InterPro"/>
</dbReference>
<keyword evidence="3" id="KW-1185">Reference proteome</keyword>
<dbReference type="InterPro" id="IPR011992">
    <property type="entry name" value="EF-hand-dom_pair"/>
</dbReference>
<dbReference type="AlphaFoldDB" id="A0A7J7JUG8"/>
<evidence type="ECO:0000259" key="1">
    <source>
        <dbReference type="PROSITE" id="PS50017"/>
    </source>
</evidence>
<protein>
    <recommendedName>
        <fullName evidence="1">Death domain-containing protein</fullName>
    </recommendedName>
</protein>
<comment type="caution">
    <text evidence="2">The sequence shown here is derived from an EMBL/GenBank/DDBJ whole genome shotgun (WGS) entry which is preliminary data.</text>
</comment>
<gene>
    <name evidence="2" type="ORF">EB796_012369</name>
</gene>
<dbReference type="InterPro" id="IPR000488">
    <property type="entry name" value="Death_dom"/>
</dbReference>
<dbReference type="PROSITE" id="PS50017">
    <property type="entry name" value="DEATH_DOMAIN"/>
    <property type="match status" value="1"/>
</dbReference>
<dbReference type="SUPFAM" id="SSF47473">
    <property type="entry name" value="EF-hand"/>
    <property type="match status" value="1"/>
</dbReference>
<name>A0A7J7JUG8_BUGNE</name>
<evidence type="ECO:0000313" key="3">
    <source>
        <dbReference type="Proteomes" id="UP000593567"/>
    </source>
</evidence>
<dbReference type="Pfam" id="PF00531">
    <property type="entry name" value="Death"/>
    <property type="match status" value="1"/>
</dbReference>
<evidence type="ECO:0000313" key="2">
    <source>
        <dbReference type="EMBL" id="KAF6029301.1"/>
    </source>
</evidence>
<dbReference type="InterPro" id="IPR011029">
    <property type="entry name" value="DEATH-like_dom_sf"/>
</dbReference>